<organism evidence="5 6">
    <name type="scientific">Ophiophagus hannah</name>
    <name type="common">King cobra</name>
    <name type="synonym">Naja hannah</name>
    <dbReference type="NCBI Taxonomy" id="8665"/>
    <lineage>
        <taxon>Eukaryota</taxon>
        <taxon>Metazoa</taxon>
        <taxon>Chordata</taxon>
        <taxon>Craniata</taxon>
        <taxon>Vertebrata</taxon>
        <taxon>Euteleostomi</taxon>
        <taxon>Lepidosauria</taxon>
        <taxon>Squamata</taxon>
        <taxon>Bifurcata</taxon>
        <taxon>Unidentata</taxon>
        <taxon>Episquamata</taxon>
        <taxon>Toxicofera</taxon>
        <taxon>Serpentes</taxon>
        <taxon>Colubroidea</taxon>
        <taxon>Elapidae</taxon>
        <taxon>Elapinae</taxon>
        <taxon>Ophiophagus</taxon>
    </lineage>
</organism>
<dbReference type="InterPro" id="IPR050738">
    <property type="entry name" value="Sulfatase"/>
</dbReference>
<keyword evidence="6" id="KW-1185">Reference proteome</keyword>
<keyword evidence="3" id="KW-0812">Transmembrane</keyword>
<dbReference type="PANTHER" id="PTHR42693">
    <property type="entry name" value="ARYLSULFATASE FAMILY MEMBER"/>
    <property type="match status" value="1"/>
</dbReference>
<accession>V8NDT9</accession>
<keyword evidence="3" id="KW-1133">Transmembrane helix</keyword>
<feature type="transmembrane region" description="Helical" evidence="3">
    <location>
        <begin position="82"/>
        <end position="104"/>
    </location>
</feature>
<comment type="caution">
    <text evidence="5">The sequence shown here is derived from an EMBL/GenBank/DDBJ whole genome shotgun (WGS) entry which is preliminary data.</text>
</comment>
<keyword evidence="3" id="KW-0472">Membrane</keyword>
<dbReference type="Gene3D" id="3.40.720.10">
    <property type="entry name" value="Alkaline Phosphatase, subunit A"/>
    <property type="match status" value="1"/>
</dbReference>
<feature type="domain" description="Sulfatase N-terminal" evidence="4">
    <location>
        <begin position="1"/>
        <end position="270"/>
    </location>
</feature>
<protein>
    <submittedName>
        <fullName evidence="5">Steryl-sulfatase</fullName>
    </submittedName>
</protein>
<dbReference type="Proteomes" id="UP000018936">
    <property type="component" value="Unassembled WGS sequence"/>
</dbReference>
<dbReference type="OrthoDB" id="103349at2759"/>
<dbReference type="Gene3D" id="1.10.287.550">
    <property type="entry name" value="Helix hairpin bin"/>
    <property type="match status" value="1"/>
</dbReference>
<dbReference type="InterPro" id="IPR017850">
    <property type="entry name" value="Alkaline_phosphatase_core_sf"/>
</dbReference>
<dbReference type="InterPro" id="IPR000917">
    <property type="entry name" value="Sulfatase_N"/>
</dbReference>
<feature type="non-terminal residue" evidence="5">
    <location>
        <position position="336"/>
    </location>
</feature>
<name>V8NDT9_OPHHA</name>
<evidence type="ECO:0000259" key="4">
    <source>
        <dbReference type="Pfam" id="PF00884"/>
    </source>
</evidence>
<proteinExistence type="inferred from homology"/>
<feature type="transmembrane region" description="Helical" evidence="3">
    <location>
        <begin position="57"/>
        <end position="76"/>
    </location>
</feature>
<evidence type="ECO:0000256" key="2">
    <source>
        <dbReference type="ARBA" id="ARBA00008779"/>
    </source>
</evidence>
<dbReference type="SUPFAM" id="SSF53649">
    <property type="entry name" value="Alkaline phosphatase-like"/>
    <property type="match status" value="1"/>
</dbReference>
<dbReference type="PANTHER" id="PTHR42693:SF9">
    <property type="entry name" value="STERYL-SULFATASE"/>
    <property type="match status" value="1"/>
</dbReference>
<reference evidence="5 6" key="1">
    <citation type="journal article" date="2013" name="Proc. Natl. Acad. Sci. U.S.A.">
        <title>The king cobra genome reveals dynamic gene evolution and adaptation in the snake venom system.</title>
        <authorList>
            <person name="Vonk F.J."/>
            <person name="Casewell N.R."/>
            <person name="Henkel C.V."/>
            <person name="Heimberg A.M."/>
            <person name="Jansen H.J."/>
            <person name="McCleary R.J."/>
            <person name="Kerkkamp H.M."/>
            <person name="Vos R.A."/>
            <person name="Guerreiro I."/>
            <person name="Calvete J.J."/>
            <person name="Wuster W."/>
            <person name="Woods A.E."/>
            <person name="Logan J.M."/>
            <person name="Harrison R.A."/>
            <person name="Castoe T.A."/>
            <person name="de Koning A.P."/>
            <person name="Pollock D.D."/>
            <person name="Yandell M."/>
            <person name="Calderon D."/>
            <person name="Renjifo C."/>
            <person name="Currier R.B."/>
            <person name="Salgado D."/>
            <person name="Pla D."/>
            <person name="Sanz L."/>
            <person name="Hyder A.S."/>
            <person name="Ribeiro J.M."/>
            <person name="Arntzen J.W."/>
            <person name="van den Thillart G.E."/>
            <person name="Boetzer M."/>
            <person name="Pirovano W."/>
            <person name="Dirks R.P."/>
            <person name="Spaink H.P."/>
            <person name="Duboule D."/>
            <person name="McGlinn E."/>
            <person name="Kini R.M."/>
            <person name="Richardson M.K."/>
        </authorList>
    </citation>
    <scope>NUCLEOTIDE SEQUENCE</scope>
    <source>
        <tissue evidence="5">Blood</tissue>
    </source>
</reference>
<evidence type="ECO:0000313" key="6">
    <source>
        <dbReference type="Proteomes" id="UP000018936"/>
    </source>
</evidence>
<evidence type="ECO:0000256" key="1">
    <source>
        <dbReference type="ARBA" id="ARBA00001913"/>
    </source>
</evidence>
<gene>
    <name evidence="5" type="primary">STS</name>
    <name evidence="5" type="ORF">L345_13824</name>
</gene>
<evidence type="ECO:0000256" key="3">
    <source>
        <dbReference type="SAM" id="Phobius"/>
    </source>
</evidence>
<comment type="similarity">
    <text evidence="2">Belongs to the sulfatase family.</text>
</comment>
<dbReference type="GO" id="GO:0004065">
    <property type="term" value="F:arylsulfatase activity"/>
    <property type="evidence" value="ECO:0007669"/>
    <property type="project" value="TreeGrafter"/>
</dbReference>
<dbReference type="AlphaFoldDB" id="V8NDT9"/>
<dbReference type="Pfam" id="PF00884">
    <property type="entry name" value="Sulfatase"/>
    <property type="match status" value="1"/>
</dbReference>
<feature type="non-terminal residue" evidence="5">
    <location>
        <position position="1"/>
    </location>
</feature>
<evidence type="ECO:0000313" key="5">
    <source>
        <dbReference type="EMBL" id="ETE60434.1"/>
    </source>
</evidence>
<comment type="cofactor">
    <cofactor evidence="1">
        <name>Ca(2+)</name>
        <dbReference type="ChEBI" id="CHEBI:29108"/>
    </cofactor>
</comment>
<sequence>KWHLGLNCNSSHDFCHHPLNHGFDHFYGIPVNNIRDCRPGDGSVFIKGIKMHIPSTLQITGISLITLEVIHYIGFFKIPHRMVGYFFLLVVTLMAIIFLFFNNFRQLNCFLMRNYTITQQPWIYENLTQRFTEDAKHFIRRNIDKPFLLFLSYPQVHTALYASLAFRGKSKHGLYGDAILQVLDQWNLSKHTLVYFTSDQGAHLEEISDNGEVHGGHNGIFKGGKSTNWEGGIRVPGLLYWPGVLDPGKHIYDPTSNMDIFPTIIKLAGASLPNDRIIDGHDLMPLLQGNALQSEHEFLFHYCNAYLNAVRWHPRNSNLKYLREELRTLDMEKLLL</sequence>
<dbReference type="EMBL" id="AZIM01004678">
    <property type="protein sequence ID" value="ETE60434.1"/>
    <property type="molecule type" value="Genomic_DNA"/>
</dbReference>